<keyword evidence="7" id="KW-0326">Glycosidase</keyword>
<evidence type="ECO:0000256" key="2">
    <source>
        <dbReference type="ARBA" id="ARBA00006285"/>
    </source>
</evidence>
<dbReference type="EC" id="3.2.1.52" evidence="3"/>
<feature type="signal peptide" evidence="8">
    <location>
        <begin position="1"/>
        <end position="15"/>
    </location>
</feature>
<dbReference type="InterPro" id="IPR025705">
    <property type="entry name" value="Beta_hexosaminidase_sua/sub"/>
</dbReference>
<evidence type="ECO:0000256" key="6">
    <source>
        <dbReference type="ARBA" id="ARBA00023180"/>
    </source>
</evidence>
<dbReference type="PANTHER" id="PTHR22600:SF26">
    <property type="entry name" value="BETA-N-ACETYLHEXOSAMINIDASE"/>
    <property type="match status" value="1"/>
</dbReference>
<dbReference type="Pfam" id="PF00728">
    <property type="entry name" value="Glyco_hydro_20"/>
    <property type="match status" value="2"/>
</dbReference>
<dbReference type="GO" id="GO:0030203">
    <property type="term" value="P:glycosaminoglycan metabolic process"/>
    <property type="evidence" value="ECO:0007669"/>
    <property type="project" value="TreeGrafter"/>
</dbReference>
<dbReference type="Pfam" id="PF14845">
    <property type="entry name" value="Glycohydro_20b2"/>
    <property type="match status" value="2"/>
</dbReference>
<dbReference type="GO" id="GO:0005886">
    <property type="term" value="C:plasma membrane"/>
    <property type="evidence" value="ECO:0007669"/>
    <property type="project" value="TreeGrafter"/>
</dbReference>
<feature type="chain" id="PRO_5035190296" description="beta-N-acetylhexosaminidase" evidence="8">
    <location>
        <begin position="16"/>
        <end position="1382"/>
    </location>
</feature>
<evidence type="ECO:0000259" key="9">
    <source>
        <dbReference type="Pfam" id="PF00728"/>
    </source>
</evidence>
<dbReference type="Proteomes" id="UP000747542">
    <property type="component" value="Unassembled WGS sequence"/>
</dbReference>
<evidence type="ECO:0000313" key="12">
    <source>
        <dbReference type="Proteomes" id="UP000747542"/>
    </source>
</evidence>
<dbReference type="Gene3D" id="3.30.379.10">
    <property type="entry name" value="Chitobiase/beta-hexosaminidase domain 2-like"/>
    <property type="match status" value="2"/>
</dbReference>
<dbReference type="GO" id="GO:0016231">
    <property type="term" value="F:beta-N-acetylglucosaminidase activity"/>
    <property type="evidence" value="ECO:0007669"/>
    <property type="project" value="TreeGrafter"/>
</dbReference>
<dbReference type="EMBL" id="JAHLQT010021820">
    <property type="protein sequence ID" value="KAG7167172.1"/>
    <property type="molecule type" value="Genomic_DNA"/>
</dbReference>
<comment type="catalytic activity">
    <reaction evidence="1">
        <text>Hydrolysis of terminal non-reducing N-acetyl-D-hexosamine residues in N-acetyl-beta-D-hexosaminides.</text>
        <dbReference type="EC" id="3.2.1.52"/>
    </reaction>
</comment>
<feature type="domain" description="Beta-hexosaminidase eukaryotic type N-terminal" evidence="10">
    <location>
        <begin position="61"/>
        <end position="240"/>
    </location>
</feature>
<evidence type="ECO:0000256" key="7">
    <source>
        <dbReference type="ARBA" id="ARBA00023295"/>
    </source>
</evidence>
<keyword evidence="4 8" id="KW-0732">Signal</keyword>
<dbReference type="PANTHER" id="PTHR22600">
    <property type="entry name" value="BETA-HEXOSAMINIDASE"/>
    <property type="match status" value="1"/>
</dbReference>
<dbReference type="InterPro" id="IPR029018">
    <property type="entry name" value="Hex-like_dom2"/>
</dbReference>
<reference evidence="11" key="1">
    <citation type="journal article" date="2021" name="Sci. Adv.">
        <title>The American lobster genome reveals insights on longevity, neural, and immune adaptations.</title>
        <authorList>
            <person name="Polinski J.M."/>
            <person name="Zimin A.V."/>
            <person name="Clark K.F."/>
            <person name="Kohn A.B."/>
            <person name="Sadowski N."/>
            <person name="Timp W."/>
            <person name="Ptitsyn A."/>
            <person name="Khanna P."/>
            <person name="Romanova D.Y."/>
            <person name="Williams P."/>
            <person name="Greenwood S.J."/>
            <person name="Moroz L.L."/>
            <person name="Walt D.R."/>
            <person name="Bodnar A.G."/>
        </authorList>
    </citation>
    <scope>NUCLEOTIDE SEQUENCE</scope>
    <source>
        <strain evidence="11">GMGI-L3</strain>
    </source>
</reference>
<evidence type="ECO:0000256" key="3">
    <source>
        <dbReference type="ARBA" id="ARBA00012663"/>
    </source>
</evidence>
<protein>
    <recommendedName>
        <fullName evidence="3">beta-N-acetylhexosaminidase</fullName>
        <ecNumber evidence="3">3.2.1.52</ecNumber>
    </recommendedName>
</protein>
<dbReference type="SUPFAM" id="SSF55545">
    <property type="entry name" value="beta-N-acetylhexosaminidase-like domain"/>
    <property type="match status" value="2"/>
</dbReference>
<organism evidence="11 12">
    <name type="scientific">Homarus americanus</name>
    <name type="common">American lobster</name>
    <dbReference type="NCBI Taxonomy" id="6706"/>
    <lineage>
        <taxon>Eukaryota</taxon>
        <taxon>Metazoa</taxon>
        <taxon>Ecdysozoa</taxon>
        <taxon>Arthropoda</taxon>
        <taxon>Crustacea</taxon>
        <taxon>Multicrustacea</taxon>
        <taxon>Malacostraca</taxon>
        <taxon>Eumalacostraca</taxon>
        <taxon>Eucarida</taxon>
        <taxon>Decapoda</taxon>
        <taxon>Pleocyemata</taxon>
        <taxon>Astacidea</taxon>
        <taxon>Nephropoidea</taxon>
        <taxon>Nephropidae</taxon>
        <taxon>Homarus</taxon>
    </lineage>
</organism>
<evidence type="ECO:0000256" key="4">
    <source>
        <dbReference type="ARBA" id="ARBA00022729"/>
    </source>
</evidence>
<feature type="domain" description="Beta-hexosaminidase eukaryotic type N-terminal" evidence="10">
    <location>
        <begin position="749"/>
        <end position="936"/>
    </location>
</feature>
<keyword evidence="5" id="KW-0378">Hydrolase</keyword>
<comment type="caution">
    <text evidence="11">The sequence shown here is derived from an EMBL/GenBank/DDBJ whole genome shotgun (WGS) entry which is preliminary data.</text>
</comment>
<dbReference type="SUPFAM" id="SSF51445">
    <property type="entry name" value="(Trans)glycosidases"/>
    <property type="match status" value="2"/>
</dbReference>
<name>A0A8J5K033_HOMAM</name>
<sequence length="1382" mass="158739">MRVLVVTTLVVAAAAENFYRLPSPYTYSCKESRCVKEERSHAREQRSLEQCQLTCGKYGSLWPQPTGDVQLSPETVHFTPRNMKVTKIAASGQKVSEMLEEATRYFTRNLHFLHPEFPEEEKKPFTEQEHPVDNYLFNNQYDKFDQQQNFDEQRPNFVKRKSAKGYMKYSPFLKERNNPITDRQNFNIEITVTSPDEKFTINTDESYNLVVQTVDDQTTATILATTYYGARHALESLSQLIAYDDTNESLQIVKTAKIQDEPKFKYRGFMLDTGRNFYPKEDLMRLMDAMSYNKMNYFHWHITDAASFPLYSNRRPEMAYYGSYSPRKVYYPEDITEIVQYAKLRGISVIPELDGPAHTSAGWQWGEKEGKGNLVLCTGKQDEPWFNLGKEPPSGQLNPVNPEVYNVLGELYSDMLQYFDPEMVHMGGDDVSFKCWQNSVEISEHLAANGRESTSREYFELWNTYQNKAFSQLQEAAGQLVGRKVTPIIHSSSFARNYVDKNSYIIQVNEDVNSTEIAEYIKQDFKVIFSNQDQWRLDCSTSTWFGDKAKNCAREIPTWQHFYENSPLDMLYNLGLTNARTDAGQQASGVNPRDLVLGGEATLWSSETDGNGLQAKTWPRVSAMAERLWTDPILPVQGHDTAQKRLNTHRQRMVFRGIHADPIQPEYCMHDESACYSQEQYLARSTIPAQVLVVTTLVVAAAAENFYRLPSPYTYSCKESRCVKEERSHAREQRSLEQCQLTCGKYGSLWPQPTGEVQLSPETVHFTPRNMKVTKLTVSGQKVSEMLEEATRHFTRNIHFLHPDFPEEKKRPLTKEHLANINIGGYNEQQQQQQFSQQTENKPGDINEHNTASAIIHTPKEYVKFSPFLKERSSPRIERHRVNIEITVTSPEDKLTLDTDEKYTVDIQTAGEQTQVKIQATTYYGARHALESVSQLIAYDDVNNALQIVQKATIQDEPKFKYRGFMLDTGRNFYPKEDLMRLMDAMSYNKMNYFHWHITDAASFPLYSNRRPEMAYYGSYSPRKVYYPEDITEIVQYAKLRGISVIPELDGPAHTSAGWQWGEKEGKGNLVLCTGKEEPWFNLGTEPPSGQLNPVNPEVYNVLGELYSDMLQYFDPEMVHMGGDDVSFKCWEGATEIKEYLASNAREPSTQQYMELWNLYQNNAFSKLQEAAGQAQNITPIIHSSSFASQYIDKNSYIIQINEAATDKIIADYVNKGHRIILSNQDQWRLDCSGSIWVGDKTQNCAQDIPTWEHFYNNSPLDILYNLGLTNARSDVKQQTSDVNPRDLVLGGEATLWSSETDANGLQAKTWPRVSAMAERLWSDPTLPVQGLDTTQKRLNTHRQRMVFRGIHVDPIQPEYCMQDESACYSQEQYLARSTIPA</sequence>
<accession>A0A8J5K033</accession>
<feature type="domain" description="Glycoside hydrolase family 20 catalytic" evidence="9">
    <location>
        <begin position="264"/>
        <end position="631"/>
    </location>
</feature>
<evidence type="ECO:0000313" key="11">
    <source>
        <dbReference type="EMBL" id="KAG7167172.1"/>
    </source>
</evidence>
<dbReference type="InterPro" id="IPR029019">
    <property type="entry name" value="HEX_eukaryotic_N"/>
</dbReference>
<dbReference type="InterPro" id="IPR017853">
    <property type="entry name" value="GH"/>
</dbReference>
<keyword evidence="6" id="KW-0325">Glycoprotein</keyword>
<gene>
    <name evidence="11" type="primary">Hexc-L3</name>
    <name evidence="11" type="ORF">Hamer_G017076</name>
</gene>
<proteinExistence type="inferred from homology"/>
<keyword evidence="12" id="KW-1185">Reference proteome</keyword>
<evidence type="ECO:0000256" key="1">
    <source>
        <dbReference type="ARBA" id="ARBA00001231"/>
    </source>
</evidence>
<evidence type="ECO:0000256" key="8">
    <source>
        <dbReference type="SAM" id="SignalP"/>
    </source>
</evidence>
<dbReference type="PRINTS" id="PR00738">
    <property type="entry name" value="GLHYDRLASE20"/>
</dbReference>
<evidence type="ECO:0000256" key="5">
    <source>
        <dbReference type="ARBA" id="ARBA00022801"/>
    </source>
</evidence>
<feature type="domain" description="Glycoside hydrolase family 20 catalytic" evidence="9">
    <location>
        <begin position="960"/>
        <end position="1324"/>
    </location>
</feature>
<evidence type="ECO:0000259" key="10">
    <source>
        <dbReference type="Pfam" id="PF14845"/>
    </source>
</evidence>
<dbReference type="GO" id="GO:0005975">
    <property type="term" value="P:carbohydrate metabolic process"/>
    <property type="evidence" value="ECO:0007669"/>
    <property type="project" value="InterPro"/>
</dbReference>
<dbReference type="FunFam" id="3.20.20.80:FF:000063">
    <property type="entry name" value="Beta-hexosaminidase"/>
    <property type="match status" value="2"/>
</dbReference>
<comment type="similarity">
    <text evidence="2">Belongs to the glycosyl hydrolase 20 family.</text>
</comment>
<dbReference type="InterPro" id="IPR015883">
    <property type="entry name" value="Glyco_hydro_20_cat"/>
</dbReference>
<dbReference type="Gene3D" id="3.20.20.80">
    <property type="entry name" value="Glycosidases"/>
    <property type="match status" value="2"/>
</dbReference>